<evidence type="ECO:0000313" key="3">
    <source>
        <dbReference type="EMBL" id="MBE1535778.1"/>
    </source>
</evidence>
<feature type="region of interest" description="Disordered" evidence="1">
    <location>
        <begin position="44"/>
        <end position="121"/>
    </location>
</feature>
<evidence type="ECO:0000313" key="4">
    <source>
        <dbReference type="Proteomes" id="UP000627838"/>
    </source>
</evidence>
<feature type="transmembrane region" description="Helical" evidence="2">
    <location>
        <begin position="20"/>
        <end position="39"/>
    </location>
</feature>
<protein>
    <submittedName>
        <fullName evidence="3">Uncharacterized protein</fullName>
    </submittedName>
</protein>
<accession>A0ABR9JYY7</accession>
<evidence type="ECO:0000256" key="1">
    <source>
        <dbReference type="SAM" id="MobiDB-lite"/>
    </source>
</evidence>
<feature type="compositionally biased region" description="Polar residues" evidence="1">
    <location>
        <begin position="55"/>
        <end position="65"/>
    </location>
</feature>
<dbReference type="EMBL" id="JADBDZ010000001">
    <property type="protein sequence ID" value="MBE1535778.1"/>
    <property type="molecule type" value="Genomic_DNA"/>
</dbReference>
<keyword evidence="2" id="KW-1133">Transmembrane helix</keyword>
<evidence type="ECO:0000256" key="2">
    <source>
        <dbReference type="SAM" id="Phobius"/>
    </source>
</evidence>
<sequence>MKSGRPARRGRSIWGRIAGYGGAVLLVAAAAAVLLVPLLDKDGGAGAAGARTPANGVTTPSNAPTRHTAPPTVVQTPGAAGQGTGGTSQGGGQGGASGGSSGDGGPLMPGERGGGTGPSWCPQGTAAYRAAGTGVDVVVAVASSGAVRAELQVQGGSPQSQQTTVRGGSPHTFRFTGVSVQRVERVKITTVSVGVAMQTCYARAAA</sequence>
<dbReference type="RefSeq" id="WP_192761919.1">
    <property type="nucleotide sequence ID" value="NZ_JADBDZ010000001.1"/>
</dbReference>
<organism evidence="3 4">
    <name type="scientific">Actinomadura algeriensis</name>
    <dbReference type="NCBI Taxonomy" id="1679523"/>
    <lineage>
        <taxon>Bacteria</taxon>
        <taxon>Bacillati</taxon>
        <taxon>Actinomycetota</taxon>
        <taxon>Actinomycetes</taxon>
        <taxon>Streptosporangiales</taxon>
        <taxon>Thermomonosporaceae</taxon>
        <taxon>Actinomadura</taxon>
    </lineage>
</organism>
<keyword evidence="2" id="KW-0812">Transmembrane</keyword>
<keyword evidence="2" id="KW-0472">Membrane</keyword>
<keyword evidence="4" id="KW-1185">Reference proteome</keyword>
<gene>
    <name evidence="3" type="ORF">H4W34_005611</name>
</gene>
<name>A0ABR9JYY7_9ACTN</name>
<reference evidence="3 4" key="1">
    <citation type="submission" date="2020-10" db="EMBL/GenBank/DDBJ databases">
        <title>Sequencing the genomes of 1000 actinobacteria strains.</title>
        <authorList>
            <person name="Klenk H.-P."/>
        </authorList>
    </citation>
    <scope>NUCLEOTIDE SEQUENCE [LARGE SCALE GENOMIC DNA]</scope>
    <source>
        <strain evidence="3 4">DSM 46744</strain>
    </source>
</reference>
<feature type="compositionally biased region" description="Gly residues" evidence="1">
    <location>
        <begin position="80"/>
        <end position="117"/>
    </location>
</feature>
<dbReference type="Proteomes" id="UP000627838">
    <property type="component" value="Unassembled WGS sequence"/>
</dbReference>
<proteinExistence type="predicted"/>
<comment type="caution">
    <text evidence="3">The sequence shown here is derived from an EMBL/GenBank/DDBJ whole genome shotgun (WGS) entry which is preliminary data.</text>
</comment>